<gene>
    <name evidence="1" type="ORF">M5K25_005898</name>
</gene>
<organism evidence="1 2">
    <name type="scientific">Dendrobium thyrsiflorum</name>
    <name type="common">Pinecone-like raceme dendrobium</name>
    <name type="synonym">Orchid</name>
    <dbReference type="NCBI Taxonomy" id="117978"/>
    <lineage>
        <taxon>Eukaryota</taxon>
        <taxon>Viridiplantae</taxon>
        <taxon>Streptophyta</taxon>
        <taxon>Embryophyta</taxon>
        <taxon>Tracheophyta</taxon>
        <taxon>Spermatophyta</taxon>
        <taxon>Magnoliopsida</taxon>
        <taxon>Liliopsida</taxon>
        <taxon>Asparagales</taxon>
        <taxon>Orchidaceae</taxon>
        <taxon>Epidendroideae</taxon>
        <taxon>Malaxideae</taxon>
        <taxon>Dendrobiinae</taxon>
        <taxon>Dendrobium</taxon>
    </lineage>
</organism>
<dbReference type="PANTHER" id="PTHR37235:SF2">
    <property type="entry name" value="OS05G0371500 PROTEIN"/>
    <property type="match status" value="1"/>
</dbReference>
<dbReference type="AlphaFoldDB" id="A0ABD0VA70"/>
<dbReference type="PANTHER" id="PTHR37235">
    <property type="entry name" value="ZINC METALLOPROTEINASE AUREOLYSIN"/>
    <property type="match status" value="1"/>
</dbReference>
<dbReference type="Proteomes" id="UP001552299">
    <property type="component" value="Unassembled WGS sequence"/>
</dbReference>
<dbReference type="EMBL" id="JANQDX010000006">
    <property type="protein sequence ID" value="KAL0921945.1"/>
    <property type="molecule type" value="Genomic_DNA"/>
</dbReference>
<accession>A0ABD0VA70</accession>
<reference evidence="1 2" key="1">
    <citation type="journal article" date="2024" name="Plant Biotechnol. J.">
        <title>Dendrobium thyrsiflorum genome and its molecular insights into genes involved in important horticultural traits.</title>
        <authorList>
            <person name="Chen B."/>
            <person name="Wang J.Y."/>
            <person name="Zheng P.J."/>
            <person name="Li K.L."/>
            <person name="Liang Y.M."/>
            <person name="Chen X.F."/>
            <person name="Zhang C."/>
            <person name="Zhao X."/>
            <person name="He X."/>
            <person name="Zhang G.Q."/>
            <person name="Liu Z.J."/>
            <person name="Xu Q."/>
        </authorList>
    </citation>
    <scope>NUCLEOTIDE SEQUENCE [LARGE SCALE GENOMIC DNA]</scope>
    <source>
        <strain evidence="1">GZMU011</strain>
    </source>
</reference>
<evidence type="ECO:0000313" key="1">
    <source>
        <dbReference type="EMBL" id="KAL0921945.1"/>
    </source>
</evidence>
<name>A0ABD0VA70_DENTH</name>
<sequence length="149" mass="17204">MSRRCRDCRVASSAPSLLRSFDDFPFQSDRNLRHFDRKQQRELAGCEGPRGRIFKKLVVMFFPRLSFATNLPKLLRQLEHDVEAVINVLQPGPLGIIEHKFSAEEVRKAKATAEQAIKNWKMNVTLENKNHFIKHAASQSSEKDNKPME</sequence>
<evidence type="ECO:0000313" key="2">
    <source>
        <dbReference type="Proteomes" id="UP001552299"/>
    </source>
</evidence>
<proteinExistence type="predicted"/>
<comment type="caution">
    <text evidence="1">The sequence shown here is derived from an EMBL/GenBank/DDBJ whole genome shotgun (WGS) entry which is preliminary data.</text>
</comment>
<protein>
    <submittedName>
        <fullName evidence="1">Uncharacterized protein</fullName>
    </submittedName>
</protein>
<keyword evidence="2" id="KW-1185">Reference proteome</keyword>